<protein>
    <recommendedName>
        <fullName evidence="2">YncE family protein</fullName>
    </recommendedName>
</protein>
<dbReference type="PANTHER" id="PTHR47197:SF3">
    <property type="entry name" value="DIHYDRO-HEME D1 DEHYDROGENASE"/>
    <property type="match status" value="1"/>
</dbReference>
<name>A0A6J4SV21_9ACTN</name>
<organism evidence="1">
    <name type="scientific">uncultured Solirubrobacteraceae bacterium</name>
    <dbReference type="NCBI Taxonomy" id="1162706"/>
    <lineage>
        <taxon>Bacteria</taxon>
        <taxon>Bacillati</taxon>
        <taxon>Actinomycetota</taxon>
        <taxon>Thermoleophilia</taxon>
        <taxon>Solirubrobacterales</taxon>
        <taxon>Solirubrobacteraceae</taxon>
        <taxon>environmental samples</taxon>
    </lineage>
</organism>
<reference evidence="1" key="1">
    <citation type="submission" date="2020-02" db="EMBL/GenBank/DDBJ databases">
        <authorList>
            <person name="Meier V. D."/>
        </authorList>
    </citation>
    <scope>NUCLEOTIDE SEQUENCE</scope>
    <source>
        <strain evidence="1">AVDCRST_MAG30</strain>
    </source>
</reference>
<dbReference type="Gene3D" id="2.130.10.10">
    <property type="entry name" value="YVTN repeat-like/Quinoprotein amine dehydrogenase"/>
    <property type="match status" value="1"/>
</dbReference>
<evidence type="ECO:0008006" key="2">
    <source>
        <dbReference type="Google" id="ProtNLM"/>
    </source>
</evidence>
<accession>A0A6J4SV21</accession>
<dbReference type="InterPro" id="IPR051200">
    <property type="entry name" value="Host-pathogen_enzymatic-act"/>
</dbReference>
<dbReference type="EMBL" id="CADCVS010000288">
    <property type="protein sequence ID" value="CAA9506012.1"/>
    <property type="molecule type" value="Genomic_DNA"/>
</dbReference>
<dbReference type="InterPro" id="IPR015943">
    <property type="entry name" value="WD40/YVTN_repeat-like_dom_sf"/>
</dbReference>
<evidence type="ECO:0000313" key="1">
    <source>
        <dbReference type="EMBL" id="CAA9506012.1"/>
    </source>
</evidence>
<dbReference type="AlphaFoldDB" id="A0A6J4SV21"/>
<proteinExistence type="predicted"/>
<dbReference type="SUPFAM" id="SSF51004">
    <property type="entry name" value="C-terminal (heme d1) domain of cytochrome cd1-nitrite reductase"/>
    <property type="match status" value="1"/>
</dbReference>
<sequence length="243" mass="25998">MPVPGAARHLQNANPGGPILVPAESANALVQIALPGGRRLSTTPVSTQPHDATEAGGKIFVADERADSVSVVEGGRRVGRFKVARQPGGVAPVDGGRKVAVVSVRDRVVELFDARTYKRLGIADAGVGPTHLVTDDKSTLYVTDTAGDALLVFRATDDELELRRRLAMPTSPYGIDIDRRRERLFVTLQGSNRLVKLWTNGPRTVATIPTVRQPRAVAVDEETGRAFVTGDEGVVQLVDPADR</sequence>
<dbReference type="InterPro" id="IPR011048">
    <property type="entry name" value="Haem_d1_sf"/>
</dbReference>
<gene>
    <name evidence="1" type="ORF">AVDCRST_MAG30-2198</name>
</gene>
<dbReference type="PANTHER" id="PTHR47197">
    <property type="entry name" value="PROTEIN NIRF"/>
    <property type="match status" value="1"/>
</dbReference>